<reference evidence="2 3" key="2">
    <citation type="submission" date="2018-11" db="EMBL/GenBank/DDBJ databases">
        <authorList>
            <consortium name="Pathogen Informatics"/>
        </authorList>
    </citation>
    <scope>NUCLEOTIDE SEQUENCE [LARGE SCALE GENOMIC DNA]</scope>
    <source>
        <strain evidence="2 3">Egypt</strain>
    </source>
</reference>
<evidence type="ECO:0000313" key="4">
    <source>
        <dbReference type="WBParaSite" id="ECPE_0000082101-mRNA-1"/>
    </source>
</evidence>
<protein>
    <submittedName>
        <fullName evidence="4">Reverse transcriptase domain-containing protein</fullName>
    </submittedName>
</protein>
<dbReference type="EMBL" id="UZAN01003437">
    <property type="protein sequence ID" value="VDP29472.1"/>
    <property type="molecule type" value="Genomic_DNA"/>
</dbReference>
<name>A0A183A1I6_9TREM</name>
<dbReference type="PANTHER" id="PTHR33332">
    <property type="entry name" value="REVERSE TRANSCRIPTASE DOMAIN-CONTAINING PROTEIN"/>
    <property type="match status" value="1"/>
</dbReference>
<gene>
    <name evidence="2" type="ORF">ECPE_LOCUS821</name>
</gene>
<evidence type="ECO:0000259" key="1">
    <source>
        <dbReference type="Pfam" id="PF00078"/>
    </source>
</evidence>
<dbReference type="InterPro" id="IPR000477">
    <property type="entry name" value="RT_dom"/>
</dbReference>
<dbReference type="Proteomes" id="UP000272942">
    <property type="component" value="Unassembled WGS sequence"/>
</dbReference>
<keyword evidence="3" id="KW-1185">Reference proteome</keyword>
<dbReference type="WBParaSite" id="ECPE_0000082101-mRNA-1">
    <property type="protein sequence ID" value="ECPE_0000082101-mRNA-1"/>
    <property type="gene ID" value="ECPE_0000082101"/>
</dbReference>
<dbReference type="Pfam" id="PF00078">
    <property type="entry name" value="RVT_1"/>
    <property type="match status" value="1"/>
</dbReference>
<reference evidence="4" key="1">
    <citation type="submission" date="2016-06" db="UniProtKB">
        <authorList>
            <consortium name="WormBaseParasite"/>
        </authorList>
    </citation>
    <scope>IDENTIFICATION</scope>
</reference>
<evidence type="ECO:0000313" key="3">
    <source>
        <dbReference type="Proteomes" id="UP000272942"/>
    </source>
</evidence>
<accession>A0A183A1I6</accession>
<evidence type="ECO:0000313" key="2">
    <source>
        <dbReference type="EMBL" id="VDP29472.1"/>
    </source>
</evidence>
<dbReference type="AlphaFoldDB" id="A0A183A1I6"/>
<proteinExistence type="predicted"/>
<dbReference type="OrthoDB" id="6243574at2759"/>
<feature type="domain" description="Reverse transcriptase" evidence="1">
    <location>
        <begin position="100"/>
        <end position="181"/>
    </location>
</feature>
<dbReference type="CDD" id="cd01650">
    <property type="entry name" value="RT_nLTR_like"/>
    <property type="match status" value="1"/>
</dbReference>
<sequence length="388" mass="43916">MLASHYASVYTPDSSTLVHLLDTDTALNWTPFTIEEVILELRRLKVQQSPEPDGIHQLILRELADELALPLSNLFNLSFTQGRLPRQWMDAVIVPLPKVGDRSDPGNYRPVSLISVVGKAMKRLVAARLRQHLVCHGHLCHHQHGFRPDRSCLSNLILVQECLTEDKAKGHETDIIFVDFSSVLGLLMFLVYVNELHGQLCSPSLMYADDIKIWRTIKDPNDRSSLQADLNNVAQWADTWALQVNTAKCAHLHLGRTDSEVVYNFQGTILRTTSCERDLGVMVTSLPKTRENTNRVYASAWSILGPIRRSFNHLTMDTFRLLYASHVRPRLEYGGAATYPYTPGELNQLERVQHAASRLVVGQRGISYEGLLQATGLFRIAYLRLREI</sequence>
<organism evidence="4">
    <name type="scientific">Echinostoma caproni</name>
    <dbReference type="NCBI Taxonomy" id="27848"/>
    <lineage>
        <taxon>Eukaryota</taxon>
        <taxon>Metazoa</taxon>
        <taxon>Spiralia</taxon>
        <taxon>Lophotrochozoa</taxon>
        <taxon>Platyhelminthes</taxon>
        <taxon>Trematoda</taxon>
        <taxon>Digenea</taxon>
        <taxon>Plagiorchiida</taxon>
        <taxon>Echinostomata</taxon>
        <taxon>Echinostomatoidea</taxon>
        <taxon>Echinostomatidae</taxon>
        <taxon>Echinostoma</taxon>
    </lineage>
</organism>